<dbReference type="InterPro" id="IPR021440">
    <property type="entry name" value="DUF3089"/>
</dbReference>
<evidence type="ECO:0000313" key="2">
    <source>
        <dbReference type="Proteomes" id="UP000434052"/>
    </source>
</evidence>
<dbReference type="EMBL" id="QMIF01000006">
    <property type="protein sequence ID" value="TVM33617.1"/>
    <property type="molecule type" value="Genomic_DNA"/>
</dbReference>
<reference evidence="1 2" key="1">
    <citation type="submission" date="2018-06" db="EMBL/GenBank/DDBJ databases">
        <title>Complete genome of Desulfovibrio marinus P48SEP.</title>
        <authorList>
            <person name="Crispim J.S."/>
            <person name="Vidigal P.M.P."/>
            <person name="Silva L.C.F."/>
            <person name="Araujo L.C."/>
            <person name="Laguardia C.N."/>
            <person name="Dias R.S."/>
            <person name="Sousa M.P."/>
            <person name="Paula S.O."/>
            <person name="Silva C."/>
        </authorList>
    </citation>
    <scope>NUCLEOTIDE SEQUENCE [LARGE SCALE GENOMIC DNA]</scope>
    <source>
        <strain evidence="1 2">P48SEP</strain>
    </source>
</reference>
<accession>A0A6P1ZJU5</accession>
<name>A0A6P1ZJU5_9BACT</name>
<protein>
    <submittedName>
        <fullName evidence="1">DUF3089 domain-containing protein</fullName>
    </submittedName>
</protein>
<evidence type="ECO:0000313" key="1">
    <source>
        <dbReference type="EMBL" id="TVM33617.1"/>
    </source>
</evidence>
<proteinExistence type="predicted"/>
<dbReference type="OrthoDB" id="9794645at2"/>
<dbReference type="AlphaFoldDB" id="A0A6P1ZJU5"/>
<dbReference type="SUPFAM" id="SSF53474">
    <property type="entry name" value="alpha/beta-Hydrolases"/>
    <property type="match status" value="1"/>
</dbReference>
<comment type="caution">
    <text evidence="1">The sequence shown here is derived from an EMBL/GenBank/DDBJ whole genome shotgun (WGS) entry which is preliminary data.</text>
</comment>
<dbReference type="Gene3D" id="3.40.50.1820">
    <property type="entry name" value="alpha/beta hydrolase"/>
    <property type="match status" value="1"/>
</dbReference>
<gene>
    <name evidence="1" type="ORF">DQK91_10305</name>
</gene>
<organism evidence="1 2">
    <name type="scientific">Oceanidesulfovibrio marinus</name>
    <dbReference type="NCBI Taxonomy" id="370038"/>
    <lineage>
        <taxon>Bacteria</taxon>
        <taxon>Pseudomonadati</taxon>
        <taxon>Thermodesulfobacteriota</taxon>
        <taxon>Desulfovibrionia</taxon>
        <taxon>Desulfovibrionales</taxon>
        <taxon>Desulfovibrionaceae</taxon>
        <taxon>Oceanidesulfovibrio</taxon>
    </lineage>
</organism>
<sequence length="315" mass="35011">MKSGGLDYTDSFNWVTQPSKIDKPVDVFYVHPTIFSGKDSTNMDVADKKLRAFAKGLTVAQAGVYSGSANLFAPFYRQQSGAVQDEFTARGGTDMFADPSFQLGARDVEAAFDYYLEHLNKDRPFIIAGHSQGTMTLINLMRKRFDDPALQKRLVAAYLIGYSVTTHDLEQYPWMKRAMGADDTGVIITYNTEGPDAKGSPVLLEGAIAINPVNWKNDSTLATRQEHAGAVFFNDATGELIEKIDHFADAHVDPEKGVLVITNMKQPESPKIDLEHLGRFPAGVYHKFDYAFWFNNLKENVATRIQAYLAQHGGQ</sequence>
<dbReference type="InterPro" id="IPR029058">
    <property type="entry name" value="AB_hydrolase_fold"/>
</dbReference>
<dbReference type="RefSeq" id="WP_144305282.1">
    <property type="nucleotide sequence ID" value="NZ_QMIF01000006.1"/>
</dbReference>
<dbReference type="Proteomes" id="UP000434052">
    <property type="component" value="Unassembled WGS sequence"/>
</dbReference>
<dbReference type="Pfam" id="PF11288">
    <property type="entry name" value="DUF3089"/>
    <property type="match status" value="1"/>
</dbReference>